<evidence type="ECO:0000259" key="6">
    <source>
        <dbReference type="Pfam" id="PF02776"/>
    </source>
</evidence>
<name>A0A561QAQ3_9HYPH</name>
<protein>
    <submittedName>
        <fullName evidence="7">Thiamine pyrophosphate-dependent acetolactate synthase large subunit-like protein</fullName>
    </submittedName>
</protein>
<dbReference type="Gene3D" id="3.40.50.970">
    <property type="match status" value="2"/>
</dbReference>
<sequence>MNDISFKTSEIAGIEQPQASPPQGNALFGSDAIAETLRALDIPYIALNPGASYRGLHDSLVNHLGNASPQMLLCLHEEHAVAIAQGWAKVTGKPMLVAVHSNVGLFHATMAIFNAWCDRMPMIVLGATGPVDAAKRRPWIEWIHTAQDQGAIVRPYVKWDAQPASPAAAREALLRGAWLAKTAPQGPVYINLDAGMQEEPLGEVLPELQPGRFMPPVTATVSESLIDMLLGMLEEAKKPVILMGRVGRGEEGWRQRIVLAEAFDARVVTDLKVGAAFPTDHPLHVGSPGVFPLPAAMDEIAGADLIISLDWVDLAGTLRMACGGVPAAKVVQVSLDHVLHNGWSADHQGLPPVDLFLAAEPDRLVADLVSKLGEMTVSTLPAVADPEASKTSGEIAVPEMAAVLRQVVGARPVSLLHLPLSWDGASWPFRHPLDFLGSDGGGGIGGGPGIAVGAALALRGSGRLPVAICGDGDFLMGVTALWTATHYRIPMLFVIANNQSFFNDEVHQERMARLRDRPVENKWIGMRMTDPEIDLAKIAEAQGATGLGPVKSMDELEAVFNEAIAVVDAGGVAVVDVRVITGYTPAMASALTRSSNGGKP</sequence>
<dbReference type="InterPro" id="IPR029035">
    <property type="entry name" value="DHS-like_NAD/FAD-binding_dom"/>
</dbReference>
<evidence type="ECO:0000313" key="7">
    <source>
        <dbReference type="EMBL" id="TWF47448.1"/>
    </source>
</evidence>
<comment type="caution">
    <text evidence="7">The sequence shown here is derived from an EMBL/GenBank/DDBJ whole genome shotgun (WGS) entry which is preliminary data.</text>
</comment>
<dbReference type="EMBL" id="VIWP01000012">
    <property type="protein sequence ID" value="TWF47448.1"/>
    <property type="molecule type" value="Genomic_DNA"/>
</dbReference>
<dbReference type="SUPFAM" id="SSF52518">
    <property type="entry name" value="Thiamin diphosphate-binding fold (THDP-binding)"/>
    <property type="match status" value="2"/>
</dbReference>
<organism evidence="7 8">
    <name type="scientific">Neorhizobium alkalisoli</name>
    <dbReference type="NCBI Taxonomy" id="528178"/>
    <lineage>
        <taxon>Bacteria</taxon>
        <taxon>Pseudomonadati</taxon>
        <taxon>Pseudomonadota</taxon>
        <taxon>Alphaproteobacteria</taxon>
        <taxon>Hyphomicrobiales</taxon>
        <taxon>Rhizobiaceae</taxon>
        <taxon>Rhizobium/Agrobacterium group</taxon>
        <taxon>Neorhizobium</taxon>
    </lineage>
</organism>
<dbReference type="GO" id="GO:0003984">
    <property type="term" value="F:acetolactate synthase activity"/>
    <property type="evidence" value="ECO:0007669"/>
    <property type="project" value="TreeGrafter"/>
</dbReference>
<dbReference type="Pfam" id="PF00205">
    <property type="entry name" value="TPP_enzyme_M"/>
    <property type="match status" value="1"/>
</dbReference>
<dbReference type="InterPro" id="IPR012000">
    <property type="entry name" value="Thiamin_PyroP_enz_cen_dom"/>
</dbReference>
<proteinExistence type="inferred from homology"/>
<dbReference type="GO" id="GO:0030976">
    <property type="term" value="F:thiamine pyrophosphate binding"/>
    <property type="evidence" value="ECO:0007669"/>
    <property type="project" value="InterPro"/>
</dbReference>
<dbReference type="GO" id="GO:0050660">
    <property type="term" value="F:flavin adenine dinucleotide binding"/>
    <property type="evidence" value="ECO:0007669"/>
    <property type="project" value="TreeGrafter"/>
</dbReference>
<dbReference type="InterPro" id="IPR012001">
    <property type="entry name" value="Thiamin_PyroP_enz_TPP-bd_dom"/>
</dbReference>
<evidence type="ECO:0000256" key="3">
    <source>
        <dbReference type="RuleBase" id="RU362132"/>
    </source>
</evidence>
<dbReference type="PANTHER" id="PTHR18968:SF13">
    <property type="entry name" value="ACETOLACTATE SYNTHASE CATALYTIC SUBUNIT, MITOCHONDRIAL"/>
    <property type="match status" value="1"/>
</dbReference>
<evidence type="ECO:0000313" key="8">
    <source>
        <dbReference type="Proteomes" id="UP000320653"/>
    </source>
</evidence>
<dbReference type="PANTHER" id="PTHR18968">
    <property type="entry name" value="THIAMINE PYROPHOSPHATE ENZYMES"/>
    <property type="match status" value="1"/>
</dbReference>
<dbReference type="OrthoDB" id="7534569at2"/>
<evidence type="ECO:0000256" key="1">
    <source>
        <dbReference type="ARBA" id="ARBA00007812"/>
    </source>
</evidence>
<dbReference type="GO" id="GO:0009099">
    <property type="term" value="P:L-valine biosynthetic process"/>
    <property type="evidence" value="ECO:0007669"/>
    <property type="project" value="TreeGrafter"/>
</dbReference>
<keyword evidence="2 3" id="KW-0786">Thiamine pyrophosphate</keyword>
<dbReference type="InterPro" id="IPR029061">
    <property type="entry name" value="THDP-binding"/>
</dbReference>
<dbReference type="CDD" id="cd07035">
    <property type="entry name" value="TPP_PYR_POX_like"/>
    <property type="match status" value="1"/>
</dbReference>
<dbReference type="Pfam" id="PF02775">
    <property type="entry name" value="TPP_enzyme_C"/>
    <property type="match status" value="1"/>
</dbReference>
<accession>A0A561QAQ3</accession>
<keyword evidence="8" id="KW-1185">Reference proteome</keyword>
<feature type="domain" description="Thiamine pyrophosphate enzyme central" evidence="4">
    <location>
        <begin position="227"/>
        <end position="336"/>
    </location>
</feature>
<dbReference type="InterPro" id="IPR011766">
    <property type="entry name" value="TPP_enzyme_TPP-bd"/>
</dbReference>
<dbReference type="SUPFAM" id="SSF52467">
    <property type="entry name" value="DHS-like NAD/FAD-binding domain"/>
    <property type="match status" value="1"/>
</dbReference>
<dbReference type="Pfam" id="PF02776">
    <property type="entry name" value="TPP_enzyme_N"/>
    <property type="match status" value="1"/>
</dbReference>
<comment type="similarity">
    <text evidence="1 3">Belongs to the TPP enzyme family.</text>
</comment>
<dbReference type="Gene3D" id="3.40.50.1220">
    <property type="entry name" value="TPP-binding domain"/>
    <property type="match status" value="1"/>
</dbReference>
<dbReference type="GO" id="GO:0000287">
    <property type="term" value="F:magnesium ion binding"/>
    <property type="evidence" value="ECO:0007669"/>
    <property type="project" value="InterPro"/>
</dbReference>
<dbReference type="GO" id="GO:0005948">
    <property type="term" value="C:acetolactate synthase complex"/>
    <property type="evidence" value="ECO:0007669"/>
    <property type="project" value="TreeGrafter"/>
</dbReference>
<evidence type="ECO:0000256" key="2">
    <source>
        <dbReference type="ARBA" id="ARBA00023052"/>
    </source>
</evidence>
<dbReference type="InterPro" id="IPR045229">
    <property type="entry name" value="TPP_enz"/>
</dbReference>
<reference evidence="7 8" key="1">
    <citation type="submission" date="2019-06" db="EMBL/GenBank/DDBJ databases">
        <title>Sorghum-associated microbial communities from plants grown in Nebraska, USA.</title>
        <authorList>
            <person name="Schachtman D."/>
        </authorList>
    </citation>
    <scope>NUCLEOTIDE SEQUENCE [LARGE SCALE GENOMIC DNA]</scope>
    <source>
        <strain evidence="7 8">1225</strain>
    </source>
</reference>
<dbReference type="GO" id="GO:0009097">
    <property type="term" value="P:isoleucine biosynthetic process"/>
    <property type="evidence" value="ECO:0007669"/>
    <property type="project" value="TreeGrafter"/>
</dbReference>
<evidence type="ECO:0000259" key="5">
    <source>
        <dbReference type="Pfam" id="PF02775"/>
    </source>
</evidence>
<dbReference type="RefSeq" id="WP_145642705.1">
    <property type="nucleotide sequence ID" value="NZ_VIWP01000012.1"/>
</dbReference>
<feature type="domain" description="Thiamine pyrophosphate enzyme TPP-binding" evidence="5">
    <location>
        <begin position="427"/>
        <end position="577"/>
    </location>
</feature>
<feature type="domain" description="Thiamine pyrophosphate enzyme N-terminal TPP-binding" evidence="6">
    <location>
        <begin position="29"/>
        <end position="140"/>
    </location>
</feature>
<evidence type="ECO:0000259" key="4">
    <source>
        <dbReference type="Pfam" id="PF00205"/>
    </source>
</evidence>
<dbReference type="Proteomes" id="UP000320653">
    <property type="component" value="Unassembled WGS sequence"/>
</dbReference>
<dbReference type="AlphaFoldDB" id="A0A561QAQ3"/>
<gene>
    <name evidence="7" type="ORF">FHW37_11287</name>
</gene>